<dbReference type="RefSeq" id="WP_359879028.1">
    <property type="nucleotide sequence ID" value="NZ_JBEYHT010000032.1"/>
</dbReference>
<dbReference type="Gene3D" id="3.90.79.10">
    <property type="entry name" value="Nucleoside Triphosphate Pyrophosphohydrolase"/>
    <property type="match status" value="1"/>
</dbReference>
<dbReference type="KEGG" id="slau:SLA_0220"/>
<reference evidence="8 9" key="1">
    <citation type="journal article" date="2016" name="Genome Announc.">
        <title>Complete Genome Sequence of Thiostrepton-Producing Streptomyces laurentii ATCC 31255.</title>
        <authorList>
            <person name="Doi K."/>
            <person name="Fujino Y."/>
            <person name="Nagayoshi Y."/>
            <person name="Ohshima T."/>
            <person name="Ogata S."/>
        </authorList>
    </citation>
    <scope>NUCLEOTIDE SEQUENCE [LARGE SCALE GENOMIC DNA]</scope>
    <source>
        <strain evidence="8 9">ATCC 31255</strain>
    </source>
</reference>
<dbReference type="InterPro" id="IPR020476">
    <property type="entry name" value="Nudix_hydrolase"/>
</dbReference>
<keyword evidence="3 5" id="KW-0378">Hydrolase</keyword>
<keyword evidence="9" id="KW-1185">Reference proteome</keyword>
<comment type="similarity">
    <text evidence="2 5">Belongs to the Nudix hydrolase family.</text>
</comment>
<dbReference type="GO" id="GO:0016787">
    <property type="term" value="F:hydrolase activity"/>
    <property type="evidence" value="ECO:0007669"/>
    <property type="project" value="UniProtKB-KW"/>
</dbReference>
<name>A0A160NTV9_STRLU</name>
<dbReference type="CDD" id="cd02883">
    <property type="entry name" value="NUDIX_Hydrolase"/>
    <property type="match status" value="1"/>
</dbReference>
<dbReference type="EMBL" id="AP017424">
    <property type="protein sequence ID" value="BAU81175.1"/>
    <property type="molecule type" value="Genomic_DNA"/>
</dbReference>
<evidence type="ECO:0000256" key="5">
    <source>
        <dbReference type="RuleBase" id="RU003476"/>
    </source>
</evidence>
<dbReference type="Pfam" id="PF00293">
    <property type="entry name" value="NUDIX"/>
    <property type="match status" value="1"/>
</dbReference>
<dbReference type="Proteomes" id="UP000217676">
    <property type="component" value="Chromosome"/>
</dbReference>
<dbReference type="InterPro" id="IPR015797">
    <property type="entry name" value="NUDIX_hydrolase-like_dom_sf"/>
</dbReference>
<dbReference type="PROSITE" id="PS51462">
    <property type="entry name" value="NUDIX"/>
    <property type="match status" value="1"/>
</dbReference>
<comment type="cofactor">
    <cofactor evidence="1">
        <name>Mg(2+)</name>
        <dbReference type="ChEBI" id="CHEBI:18420"/>
    </cofactor>
</comment>
<dbReference type="InterPro" id="IPR020084">
    <property type="entry name" value="NUDIX_hydrolase_CS"/>
</dbReference>
<accession>A0A160NTV9</accession>
<dbReference type="PANTHER" id="PTHR43222:SF2">
    <property type="entry name" value="NUDIX HYDROLASE 23, CHLOROPLASTIC"/>
    <property type="match status" value="1"/>
</dbReference>
<protein>
    <submittedName>
        <fullName evidence="8">NUDIX hydrolase</fullName>
    </submittedName>
</protein>
<evidence type="ECO:0000256" key="2">
    <source>
        <dbReference type="ARBA" id="ARBA00005582"/>
    </source>
</evidence>
<feature type="region of interest" description="Disordered" evidence="6">
    <location>
        <begin position="159"/>
        <end position="178"/>
    </location>
</feature>
<evidence type="ECO:0000313" key="8">
    <source>
        <dbReference type="EMBL" id="BAU81175.1"/>
    </source>
</evidence>
<evidence type="ECO:0000256" key="4">
    <source>
        <dbReference type="ARBA" id="ARBA00022842"/>
    </source>
</evidence>
<evidence type="ECO:0000256" key="3">
    <source>
        <dbReference type="ARBA" id="ARBA00022801"/>
    </source>
</evidence>
<sequence length="178" mass="18630">MTDRFSRILPVALMVLPGPDGTVTFVHQLKGPYAGNWLLPGGGVEPGEGLAAAAVRETAEETGCHVSACSPFAVYEFTGTWEQGPYHLLLFGFLADRPYRVPEGFEGHNVGAVRQARIGELPLHSTDLQILTDAGLASYGDPEIARALSADGISMTAHRVSGPTHAPGAPASAGLGVR</sequence>
<dbReference type="PANTHER" id="PTHR43222">
    <property type="entry name" value="NUDIX HYDROLASE 23"/>
    <property type="match status" value="1"/>
</dbReference>
<evidence type="ECO:0000259" key="7">
    <source>
        <dbReference type="PROSITE" id="PS51462"/>
    </source>
</evidence>
<dbReference type="AlphaFoldDB" id="A0A160NTV9"/>
<dbReference type="PROSITE" id="PS00893">
    <property type="entry name" value="NUDIX_BOX"/>
    <property type="match status" value="1"/>
</dbReference>
<organism evidence="8 9">
    <name type="scientific">Streptomyces laurentii</name>
    <dbReference type="NCBI Taxonomy" id="39478"/>
    <lineage>
        <taxon>Bacteria</taxon>
        <taxon>Bacillati</taxon>
        <taxon>Actinomycetota</taxon>
        <taxon>Actinomycetes</taxon>
        <taxon>Kitasatosporales</taxon>
        <taxon>Streptomycetaceae</taxon>
        <taxon>Streptomyces</taxon>
    </lineage>
</organism>
<dbReference type="PRINTS" id="PR00502">
    <property type="entry name" value="NUDIXFAMILY"/>
</dbReference>
<feature type="domain" description="Nudix hydrolase" evidence="7">
    <location>
        <begin position="6"/>
        <end position="136"/>
    </location>
</feature>
<dbReference type="InterPro" id="IPR000086">
    <property type="entry name" value="NUDIX_hydrolase_dom"/>
</dbReference>
<dbReference type="SUPFAM" id="SSF55811">
    <property type="entry name" value="Nudix"/>
    <property type="match status" value="1"/>
</dbReference>
<evidence type="ECO:0000313" key="9">
    <source>
        <dbReference type="Proteomes" id="UP000217676"/>
    </source>
</evidence>
<keyword evidence="4" id="KW-0460">Magnesium</keyword>
<evidence type="ECO:0000256" key="6">
    <source>
        <dbReference type="SAM" id="MobiDB-lite"/>
    </source>
</evidence>
<evidence type="ECO:0000256" key="1">
    <source>
        <dbReference type="ARBA" id="ARBA00001946"/>
    </source>
</evidence>
<gene>
    <name evidence="8" type="ORF">SLA_0220</name>
</gene>
<proteinExistence type="inferred from homology"/>